<feature type="region of interest" description="Disordered" evidence="1">
    <location>
        <begin position="1"/>
        <end position="40"/>
    </location>
</feature>
<name>A0A2M9HEU0_9BIFI</name>
<proteinExistence type="predicted"/>
<dbReference type="Proteomes" id="UP000231451">
    <property type="component" value="Unassembled WGS sequence"/>
</dbReference>
<dbReference type="EMBL" id="PEBK01000004">
    <property type="protein sequence ID" value="PJM75322.1"/>
    <property type="molecule type" value="Genomic_DNA"/>
</dbReference>
<dbReference type="RefSeq" id="WP_100512740.1">
    <property type="nucleotide sequence ID" value="NZ_PEBK01000004.1"/>
</dbReference>
<evidence type="ECO:0000256" key="1">
    <source>
        <dbReference type="SAM" id="MobiDB-lite"/>
    </source>
</evidence>
<organism evidence="2 3">
    <name type="scientific">Bifidobacterium simiarum</name>
    <dbReference type="NCBI Taxonomy" id="2045441"/>
    <lineage>
        <taxon>Bacteria</taxon>
        <taxon>Bacillati</taxon>
        <taxon>Actinomycetota</taxon>
        <taxon>Actinomycetes</taxon>
        <taxon>Bifidobacteriales</taxon>
        <taxon>Bifidobacteriaceae</taxon>
        <taxon>Bifidobacterium</taxon>
    </lineage>
</organism>
<protein>
    <submittedName>
        <fullName evidence="2">Uncharacterized protein</fullName>
    </submittedName>
</protein>
<gene>
    <name evidence="2" type="ORF">CSQ87_04720</name>
</gene>
<evidence type="ECO:0000313" key="2">
    <source>
        <dbReference type="EMBL" id="PJM75322.1"/>
    </source>
</evidence>
<keyword evidence="3" id="KW-1185">Reference proteome</keyword>
<sequence length="69" mass="7782">MDLVARAGPTGRKGEAAMNPSVQMLEATRTDRDADEEPMGVREFVQEMRIRFVRTFLRPIAMTDDLLNG</sequence>
<accession>A0A2M9HEU0</accession>
<dbReference type="AlphaFoldDB" id="A0A2M9HEU0"/>
<evidence type="ECO:0000313" key="3">
    <source>
        <dbReference type="Proteomes" id="UP000231451"/>
    </source>
</evidence>
<reference evidence="2 3" key="1">
    <citation type="submission" date="2017-10" db="EMBL/GenBank/DDBJ databases">
        <title>Draft genome sequences of strains TRE 1, TRE 9, TRE H and TRI 7, isolated from tamarins, belonging to four potential novel Bifidobacterium species.</title>
        <authorList>
            <person name="Mattarelli P."/>
            <person name="Modesto M."/>
            <person name="Puglisi E."/>
            <person name="Morelli L."/>
            <person name="Spezio C."/>
            <person name="Bonetti A."/>
            <person name="Sandri C."/>
        </authorList>
    </citation>
    <scope>NUCLEOTIDE SEQUENCE [LARGE SCALE GENOMIC DNA]</scope>
    <source>
        <strain evidence="3">TRI7</strain>
    </source>
</reference>
<comment type="caution">
    <text evidence="2">The sequence shown here is derived from an EMBL/GenBank/DDBJ whole genome shotgun (WGS) entry which is preliminary data.</text>
</comment>